<dbReference type="Gene3D" id="3.40.50.300">
    <property type="entry name" value="P-loop containing nucleotide triphosphate hydrolases"/>
    <property type="match status" value="1"/>
</dbReference>
<dbReference type="Gene3D" id="3.40.225.10">
    <property type="entry name" value="Class II aldolase/adducin N-terminal domain"/>
    <property type="match status" value="1"/>
</dbReference>
<accession>A0AAJ0XA02</accession>
<dbReference type="InterPro" id="IPR036409">
    <property type="entry name" value="Aldolase_II/adducin_N_sf"/>
</dbReference>
<dbReference type="RefSeq" id="WP_200346509.1">
    <property type="nucleotide sequence ID" value="NZ_NRSJ01000021.1"/>
</dbReference>
<gene>
    <name evidence="2" type="primary">mobB</name>
    <name evidence="2" type="ORF">CKO40_12235</name>
</gene>
<evidence type="ECO:0000259" key="1">
    <source>
        <dbReference type="SMART" id="SM01007"/>
    </source>
</evidence>
<dbReference type="EMBL" id="NRSJ01000021">
    <property type="protein sequence ID" value="MBK1705291.1"/>
    <property type="molecule type" value="Genomic_DNA"/>
</dbReference>
<keyword evidence="3" id="KW-1185">Reference proteome</keyword>
<dbReference type="GO" id="GO:0005525">
    <property type="term" value="F:GTP binding"/>
    <property type="evidence" value="ECO:0007669"/>
    <property type="project" value="InterPro"/>
</dbReference>
<reference evidence="2" key="2">
    <citation type="journal article" date="2020" name="Microorganisms">
        <title>Osmotic Adaptation and Compatible Solute Biosynthesis of Phototrophic Bacteria as Revealed from Genome Analyses.</title>
        <authorList>
            <person name="Imhoff J.F."/>
            <person name="Rahn T."/>
            <person name="Kunzel S."/>
            <person name="Keller A."/>
            <person name="Neulinger S.C."/>
        </authorList>
    </citation>
    <scope>NUCLEOTIDE SEQUENCE</scope>
    <source>
        <strain evidence="2">DSM 11080</strain>
    </source>
</reference>
<dbReference type="PANTHER" id="PTHR40072:SF1">
    <property type="entry name" value="MOLYBDOPTERIN-GUANINE DINUCLEOTIDE BIOSYNTHESIS ADAPTER PROTEIN"/>
    <property type="match status" value="1"/>
</dbReference>
<dbReference type="InterPro" id="IPR004435">
    <property type="entry name" value="MobB_dom"/>
</dbReference>
<evidence type="ECO:0000313" key="2">
    <source>
        <dbReference type="EMBL" id="MBK1705291.1"/>
    </source>
</evidence>
<evidence type="ECO:0000313" key="3">
    <source>
        <dbReference type="Proteomes" id="UP001296776"/>
    </source>
</evidence>
<dbReference type="InterPro" id="IPR052539">
    <property type="entry name" value="MGD_biosynthesis_adapter"/>
</dbReference>
<dbReference type="SUPFAM" id="SSF52540">
    <property type="entry name" value="P-loop containing nucleoside triphosphate hydrolases"/>
    <property type="match status" value="1"/>
</dbReference>
<dbReference type="AlphaFoldDB" id="A0AAJ0XA02"/>
<dbReference type="GO" id="GO:0005996">
    <property type="term" value="P:monosaccharide metabolic process"/>
    <property type="evidence" value="ECO:0007669"/>
    <property type="project" value="UniProtKB-ARBA"/>
</dbReference>
<dbReference type="GO" id="GO:0006777">
    <property type="term" value="P:Mo-molybdopterin cofactor biosynthetic process"/>
    <property type="evidence" value="ECO:0007669"/>
    <property type="project" value="InterPro"/>
</dbReference>
<name>A0AAJ0XA02_9GAMM</name>
<comment type="caution">
    <text evidence="2">The sequence shown here is derived from an EMBL/GenBank/DDBJ whole genome shotgun (WGS) entry which is preliminary data.</text>
</comment>
<dbReference type="SUPFAM" id="SSF53639">
    <property type="entry name" value="AraD/HMP-PK domain-like"/>
    <property type="match status" value="1"/>
</dbReference>
<sequence length="369" mass="39116">MDAPPIPAIGFVAPSGSGKTTLLRKLVPLLRQRGLRIGYLKHAHHGFALDRPGKDSYEVAAAGARQVMLVSGEHWALLSRSNQRAEDHPAGLDALRARFDADSLDLLLIEGFRGAAVPKIEVFRAAVAKAPLYPQDDGVIAVASDDPLAVRPHPPVVPLSDPEALADLIAEQVRRQATPARARSDDPREALIGHLARLRLTGSNEAEFGSASVRRGEHVWITPSAGLSDAMSVADLIACSLDGAWPNGVAVDAPIHRAVYRQSPETAAILHSRGPHSVAASFAGRDFEPPDLEGMRLLGSVPVLDVRSDAMLDEAPSKVAQALASSPVCLIARQGVYACGKTVRNAAHAAATLELSARIHFLETSGRAD</sequence>
<feature type="domain" description="Class II aldolase/adducin N-terminal" evidence="1">
    <location>
        <begin position="189"/>
        <end position="361"/>
    </location>
</feature>
<protein>
    <submittedName>
        <fullName evidence="2">Molybdopterin-guanine dinucleotide biosynthesis protein B</fullName>
    </submittedName>
</protein>
<dbReference type="Pfam" id="PF00596">
    <property type="entry name" value="Aldolase_II"/>
    <property type="match status" value="1"/>
</dbReference>
<dbReference type="Proteomes" id="UP001296776">
    <property type="component" value="Unassembled WGS sequence"/>
</dbReference>
<proteinExistence type="predicted"/>
<dbReference type="Pfam" id="PF03205">
    <property type="entry name" value="MobB"/>
    <property type="match status" value="1"/>
</dbReference>
<dbReference type="SMART" id="SM01007">
    <property type="entry name" value="Aldolase_II"/>
    <property type="match status" value="1"/>
</dbReference>
<dbReference type="CDD" id="cd03116">
    <property type="entry name" value="MobB"/>
    <property type="match status" value="1"/>
</dbReference>
<dbReference type="NCBIfam" id="TIGR00176">
    <property type="entry name" value="mobB"/>
    <property type="match status" value="1"/>
</dbReference>
<dbReference type="PANTHER" id="PTHR40072">
    <property type="entry name" value="MOLYBDOPTERIN-GUANINE DINUCLEOTIDE BIOSYNTHESIS ADAPTER PROTEIN-RELATED"/>
    <property type="match status" value="1"/>
</dbReference>
<dbReference type="InterPro" id="IPR027417">
    <property type="entry name" value="P-loop_NTPase"/>
</dbReference>
<reference evidence="2" key="1">
    <citation type="submission" date="2017-08" db="EMBL/GenBank/DDBJ databases">
        <authorList>
            <person name="Imhoff J.F."/>
            <person name="Rahn T."/>
            <person name="Kuenzel S."/>
            <person name="Neulinger S.C."/>
        </authorList>
    </citation>
    <scope>NUCLEOTIDE SEQUENCE</scope>
    <source>
        <strain evidence="2">DSM 11080</strain>
    </source>
</reference>
<organism evidence="2 3">
    <name type="scientific">Halochromatium glycolicum</name>
    <dbReference type="NCBI Taxonomy" id="85075"/>
    <lineage>
        <taxon>Bacteria</taxon>
        <taxon>Pseudomonadati</taxon>
        <taxon>Pseudomonadota</taxon>
        <taxon>Gammaproteobacteria</taxon>
        <taxon>Chromatiales</taxon>
        <taxon>Chromatiaceae</taxon>
        <taxon>Halochromatium</taxon>
    </lineage>
</organism>
<dbReference type="InterPro" id="IPR001303">
    <property type="entry name" value="Aldolase_II/adducin_N"/>
</dbReference>